<reference evidence="1 2" key="1">
    <citation type="submission" date="2017-04" db="EMBL/GenBank/DDBJ databases">
        <title>Novel microbial lineages endemic to geothermal iron-oxide mats fill important gaps in the evolutionary history of Archaea.</title>
        <authorList>
            <person name="Jay Z.J."/>
            <person name="Beam J.P."/>
            <person name="Dlakic M."/>
            <person name="Rusch D.B."/>
            <person name="Kozubal M.A."/>
            <person name="Inskeep W.P."/>
        </authorList>
    </citation>
    <scope>NUCLEOTIDE SEQUENCE [LARGE SCALE GENOMIC DNA]</scope>
    <source>
        <strain evidence="1">OSP_D</strain>
    </source>
</reference>
<dbReference type="EMBL" id="NEXE01000003">
    <property type="protein sequence ID" value="PSN92492.1"/>
    <property type="molecule type" value="Genomic_DNA"/>
</dbReference>
<sequence length="151" mass="17636">MVIGKMRISRSILVNKELDGYFRRFIEQKYGSLWGKYSLEVEHAMLVEMAWWRYTPLDELGFLRRTGQKSRSAFARAFRGKQVLRVVKIDSTLDATFKSFVLLSTGRVWGSYSTSIESGMALLMLLSRFKPFEEVIKNTDAAILRRRIQRQ</sequence>
<dbReference type="Proteomes" id="UP000240322">
    <property type="component" value="Unassembled WGS sequence"/>
</dbReference>
<gene>
    <name evidence="1" type="ORF">B9Q03_00895</name>
</gene>
<protein>
    <submittedName>
        <fullName evidence="1">Uncharacterized protein</fullName>
    </submittedName>
</protein>
<accession>A0A2R6B1H7</accession>
<comment type="caution">
    <text evidence="1">The sequence shown here is derived from an EMBL/GenBank/DDBJ whole genome shotgun (WGS) entry which is preliminary data.</text>
</comment>
<evidence type="ECO:0000313" key="1">
    <source>
        <dbReference type="EMBL" id="PSN92492.1"/>
    </source>
</evidence>
<name>A0A2R6B1H7_9ARCH</name>
<dbReference type="AlphaFoldDB" id="A0A2R6B1H7"/>
<proteinExistence type="predicted"/>
<evidence type="ECO:0000313" key="2">
    <source>
        <dbReference type="Proteomes" id="UP000240322"/>
    </source>
</evidence>
<organism evidence="1 2">
    <name type="scientific">Candidatus Marsarchaeota G2 archaeon OSP_D</name>
    <dbReference type="NCBI Taxonomy" id="1978157"/>
    <lineage>
        <taxon>Archaea</taxon>
        <taxon>Candidatus Marsarchaeota</taxon>
        <taxon>Candidatus Marsarchaeota group 2</taxon>
    </lineage>
</organism>